<dbReference type="SUPFAM" id="SSF53328">
    <property type="entry name" value="Formyltransferase"/>
    <property type="match status" value="1"/>
</dbReference>
<dbReference type="GO" id="GO:0006189">
    <property type="term" value="P:'de novo' IMP biosynthetic process"/>
    <property type="evidence" value="ECO:0007669"/>
    <property type="project" value="UniProtKB-UniRule"/>
</dbReference>
<dbReference type="EC" id="2.1.2.2" evidence="4"/>
<evidence type="ECO:0000256" key="3">
    <source>
        <dbReference type="ARBA" id="ARBA00022755"/>
    </source>
</evidence>
<accession>L2F7T5</accession>
<feature type="binding site" evidence="4">
    <location>
        <begin position="16"/>
        <end position="18"/>
    </location>
    <ligand>
        <name>N(1)-(5-phospho-beta-D-ribosyl)glycinamide</name>
        <dbReference type="ChEBI" id="CHEBI:143788"/>
    </ligand>
</feature>
<dbReference type="CDD" id="cd08645">
    <property type="entry name" value="FMT_core_GART"/>
    <property type="match status" value="1"/>
</dbReference>
<evidence type="ECO:0000313" key="6">
    <source>
        <dbReference type="EMBL" id="ELA08846.1"/>
    </source>
</evidence>
<feature type="binding site" evidence="4">
    <location>
        <begin position="97"/>
        <end position="100"/>
    </location>
    <ligand>
        <name>(6R)-10-formyltetrahydrofolate</name>
        <dbReference type="ChEBI" id="CHEBI:195366"/>
    </ligand>
</feature>
<evidence type="ECO:0000256" key="4">
    <source>
        <dbReference type="HAMAP-Rule" id="MF_01930"/>
    </source>
</evidence>
<protein>
    <recommendedName>
        <fullName evidence="4">Phosphoribosylglycinamide formyltransferase</fullName>
        <ecNumber evidence="4">2.1.2.2</ecNumber>
    </recommendedName>
    <alternativeName>
        <fullName evidence="4">5'-phosphoribosylglycinamide transformylase</fullName>
    </alternativeName>
    <alternativeName>
        <fullName evidence="4">GAR transformylase</fullName>
        <shortName evidence="4">GART</shortName>
    </alternativeName>
</protein>
<evidence type="ECO:0000256" key="2">
    <source>
        <dbReference type="ARBA" id="ARBA00022679"/>
    </source>
</evidence>
<comment type="caution">
    <text evidence="6">The sequence shown here is derived from an EMBL/GenBank/DDBJ whole genome shotgun (WGS) entry which is preliminary data.</text>
</comment>
<dbReference type="AlphaFoldDB" id="L2F7T5"/>
<dbReference type="Proteomes" id="UP000023795">
    <property type="component" value="Unassembled WGS sequence"/>
</dbReference>
<dbReference type="eggNOG" id="COG0299">
    <property type="taxonomic scope" value="Bacteria"/>
</dbReference>
<dbReference type="InterPro" id="IPR002376">
    <property type="entry name" value="Formyl_transf_N"/>
</dbReference>
<dbReference type="OrthoDB" id="9806170at2"/>
<feature type="domain" description="Formyl transferase N-terminal" evidence="5">
    <location>
        <begin position="7"/>
        <end position="193"/>
    </location>
</feature>
<dbReference type="UniPathway" id="UPA00074">
    <property type="reaction ID" value="UER00126"/>
</dbReference>
<dbReference type="GO" id="GO:0005737">
    <property type="term" value="C:cytoplasm"/>
    <property type="evidence" value="ECO:0007669"/>
    <property type="project" value="TreeGrafter"/>
</dbReference>
<dbReference type="InterPro" id="IPR004607">
    <property type="entry name" value="GART"/>
</dbReference>
<evidence type="ECO:0000259" key="5">
    <source>
        <dbReference type="Pfam" id="PF00551"/>
    </source>
</evidence>
<dbReference type="HAMAP" id="MF_01930">
    <property type="entry name" value="PurN"/>
    <property type="match status" value="1"/>
</dbReference>
<name>L2F7T5_9GAMM</name>
<dbReference type="InterPro" id="IPR036477">
    <property type="entry name" value="Formyl_transf_N_sf"/>
</dbReference>
<comment type="pathway">
    <text evidence="1 4">Purine metabolism; IMP biosynthesis via de novo pathway; N(2)-formyl-N(1)-(5-phospho-D-ribosyl)glycinamide from N(1)-(5-phospho-D-ribosyl)glycinamide (10-formyl THF route): step 1/1.</text>
</comment>
<proteinExistence type="inferred from homology"/>
<dbReference type="PATRIC" id="fig|1230338.3.peg.99"/>
<comment type="catalytic activity">
    <reaction evidence="4">
        <text>N(1)-(5-phospho-beta-D-ribosyl)glycinamide + (6R)-10-formyltetrahydrofolate = N(2)-formyl-N(1)-(5-phospho-beta-D-ribosyl)glycinamide + (6S)-5,6,7,8-tetrahydrofolate + H(+)</text>
        <dbReference type="Rhea" id="RHEA:15053"/>
        <dbReference type="ChEBI" id="CHEBI:15378"/>
        <dbReference type="ChEBI" id="CHEBI:57453"/>
        <dbReference type="ChEBI" id="CHEBI:143788"/>
        <dbReference type="ChEBI" id="CHEBI:147286"/>
        <dbReference type="ChEBI" id="CHEBI:195366"/>
        <dbReference type="EC" id="2.1.2.2"/>
    </reaction>
</comment>
<dbReference type="PANTHER" id="PTHR43369">
    <property type="entry name" value="PHOSPHORIBOSYLGLYCINAMIDE FORMYLTRANSFERASE"/>
    <property type="match status" value="1"/>
</dbReference>
<feature type="active site" description="Proton donor" evidence="4">
    <location>
        <position position="120"/>
    </location>
</feature>
<keyword evidence="3 4" id="KW-0658">Purine biosynthesis</keyword>
<dbReference type="NCBIfam" id="TIGR00639">
    <property type="entry name" value="PurN"/>
    <property type="match status" value="1"/>
</dbReference>
<keyword evidence="2 4" id="KW-0808">Transferase</keyword>
<keyword evidence="7" id="KW-1185">Reference proteome</keyword>
<sequence>MNKNPLKIAVLVSGNGSNLQVLIDKQLNKTLNIDIVGVISNKPCAYALTRAKTANIPTVIIDKDSNGKKHTRVGFETHALQILKQWQPDLVILAGFMKILTPLFIHGVTIDLNIAMINLHPSLLPMYKGLDTHRRILKSGENHHGCSVHLVTTELDSGQVIAQAVTPVMHSENRDALQQRIHKLEHQLLPMVVNLFAERILMFNQQQLTNKIGINLPLKLFFD</sequence>
<evidence type="ECO:0000256" key="1">
    <source>
        <dbReference type="ARBA" id="ARBA00005054"/>
    </source>
</evidence>
<dbReference type="PANTHER" id="PTHR43369:SF2">
    <property type="entry name" value="PHOSPHORIBOSYLGLYCINAMIDE FORMYLTRANSFERASE"/>
    <property type="match status" value="1"/>
</dbReference>
<reference evidence="6 7" key="1">
    <citation type="journal article" date="2013" name="Genome Announc.">
        <title>Genome Sequence of Moraxella macacae 0408225, a Novel Bacterial Species Isolated from a Cynomolgus Macaque with Epistaxis.</title>
        <authorList>
            <person name="Ladner J.T."/>
            <person name="Whitehouse C.A."/>
            <person name="Koroleva G.I."/>
            <person name="Palacios G.F."/>
        </authorList>
    </citation>
    <scope>NUCLEOTIDE SEQUENCE [LARGE SCALE GENOMIC DNA]</scope>
    <source>
        <strain evidence="6 7">0408225</strain>
    </source>
</reference>
<feature type="site" description="Raises pKa of active site His" evidence="4">
    <location>
        <position position="156"/>
    </location>
</feature>
<dbReference type="EMBL" id="ANIN01000001">
    <property type="protein sequence ID" value="ELA08846.1"/>
    <property type="molecule type" value="Genomic_DNA"/>
</dbReference>
<organism evidence="6 7">
    <name type="scientific">Moraxella macacae 0408225</name>
    <dbReference type="NCBI Taxonomy" id="1230338"/>
    <lineage>
        <taxon>Bacteria</taxon>
        <taxon>Pseudomonadati</taxon>
        <taxon>Pseudomonadota</taxon>
        <taxon>Gammaproteobacteria</taxon>
        <taxon>Moraxellales</taxon>
        <taxon>Moraxellaceae</taxon>
        <taxon>Moraxella</taxon>
    </lineage>
</organism>
<dbReference type="RefSeq" id="WP_009501222.1">
    <property type="nucleotide sequence ID" value="NZ_ANIN01000001.1"/>
</dbReference>
<comment type="function">
    <text evidence="4">Catalyzes the transfer of a formyl group from 10-formyltetrahydrofolate to 5-phospho-ribosyl-glycinamide (GAR), producing 5-phospho-ribosyl-N-formylglycinamide (FGAR) and tetrahydrofolate.</text>
</comment>
<dbReference type="Pfam" id="PF00551">
    <property type="entry name" value="Formyl_trans_N"/>
    <property type="match status" value="1"/>
</dbReference>
<evidence type="ECO:0000313" key="7">
    <source>
        <dbReference type="Proteomes" id="UP000023795"/>
    </source>
</evidence>
<dbReference type="GO" id="GO:0004644">
    <property type="term" value="F:phosphoribosylglycinamide formyltransferase activity"/>
    <property type="evidence" value="ECO:0007669"/>
    <property type="project" value="UniProtKB-UniRule"/>
</dbReference>
<feature type="binding site" evidence="4">
    <location>
        <position position="72"/>
    </location>
    <ligand>
        <name>(6R)-10-formyltetrahydrofolate</name>
        <dbReference type="ChEBI" id="CHEBI:195366"/>
    </ligand>
</feature>
<gene>
    <name evidence="4" type="primary">purN</name>
    <name evidence="6" type="ORF">MOMA_00500</name>
</gene>
<dbReference type="Gene3D" id="3.40.50.170">
    <property type="entry name" value="Formyl transferase, N-terminal domain"/>
    <property type="match status" value="1"/>
</dbReference>
<comment type="similarity">
    <text evidence="4">Belongs to the GART family.</text>
</comment>
<dbReference type="STRING" id="1230338.MOMA_00500"/>
<feature type="binding site" evidence="4">
    <location>
        <position position="118"/>
    </location>
    <ligand>
        <name>(6R)-10-formyltetrahydrofolate</name>
        <dbReference type="ChEBI" id="CHEBI:195366"/>
    </ligand>
</feature>